<evidence type="ECO:0000256" key="1">
    <source>
        <dbReference type="ARBA" id="ARBA00022614"/>
    </source>
</evidence>
<dbReference type="InterPro" id="IPR050333">
    <property type="entry name" value="SLRP"/>
</dbReference>
<reference evidence="3" key="1">
    <citation type="submission" date="2019-07" db="EMBL/GenBank/DDBJ databases">
        <title>Annotation for the trematode Paragonimus miyazaki's.</title>
        <authorList>
            <person name="Choi Y.-J."/>
        </authorList>
    </citation>
    <scope>NUCLEOTIDE SEQUENCE</scope>
    <source>
        <strain evidence="3">Japan</strain>
    </source>
</reference>
<evidence type="ECO:0000256" key="2">
    <source>
        <dbReference type="ARBA" id="ARBA00022737"/>
    </source>
</evidence>
<dbReference type="Gene3D" id="3.80.10.10">
    <property type="entry name" value="Ribonuclease Inhibitor"/>
    <property type="match status" value="2"/>
</dbReference>
<dbReference type="InterPro" id="IPR032675">
    <property type="entry name" value="LRR_dom_sf"/>
</dbReference>
<dbReference type="EMBL" id="JTDE01000012">
    <property type="protein sequence ID" value="KAF7262662.1"/>
    <property type="molecule type" value="Genomic_DNA"/>
</dbReference>
<dbReference type="Pfam" id="PF00560">
    <property type="entry name" value="LRR_1"/>
    <property type="match status" value="1"/>
</dbReference>
<keyword evidence="2" id="KW-0677">Repeat</keyword>
<protein>
    <submittedName>
        <fullName evidence="3">Uncharacterized protein</fullName>
    </submittedName>
</protein>
<proteinExistence type="predicted"/>
<gene>
    <name evidence="3" type="ORF">EG68_00052</name>
</gene>
<dbReference type="PANTHER" id="PTHR45712">
    <property type="entry name" value="AGAP008170-PA"/>
    <property type="match status" value="1"/>
</dbReference>
<organism evidence="3 4">
    <name type="scientific">Paragonimus skrjabini miyazakii</name>
    <dbReference type="NCBI Taxonomy" id="59628"/>
    <lineage>
        <taxon>Eukaryota</taxon>
        <taxon>Metazoa</taxon>
        <taxon>Spiralia</taxon>
        <taxon>Lophotrochozoa</taxon>
        <taxon>Platyhelminthes</taxon>
        <taxon>Trematoda</taxon>
        <taxon>Digenea</taxon>
        <taxon>Plagiorchiida</taxon>
        <taxon>Troglotremata</taxon>
        <taxon>Troglotrematidae</taxon>
        <taxon>Paragonimus</taxon>
    </lineage>
</organism>
<accession>A0A8S9Z6W9</accession>
<keyword evidence="1" id="KW-0433">Leucine-rich repeat</keyword>
<name>A0A8S9Z6W9_9TREM</name>
<dbReference type="InterPro" id="IPR001611">
    <property type="entry name" value="Leu-rich_rpt"/>
</dbReference>
<dbReference type="OrthoDB" id="676979at2759"/>
<dbReference type="Proteomes" id="UP000822476">
    <property type="component" value="Unassembled WGS sequence"/>
</dbReference>
<comment type="caution">
    <text evidence="3">The sequence shown here is derived from an EMBL/GenBank/DDBJ whole genome shotgun (WGS) entry which is preliminary data.</text>
</comment>
<evidence type="ECO:0000313" key="3">
    <source>
        <dbReference type="EMBL" id="KAF7262662.1"/>
    </source>
</evidence>
<keyword evidence="4" id="KW-1185">Reference proteome</keyword>
<dbReference type="AlphaFoldDB" id="A0A8S9Z6W9"/>
<evidence type="ECO:0000313" key="4">
    <source>
        <dbReference type="Proteomes" id="UP000822476"/>
    </source>
</evidence>
<sequence>MKKGFTSTRTLCIFGSVQFLNLQKCKINYIPENLSSLRCVESVDLSQNYFKKIPEGVYCIGATLKHLDISNNPLNPEYAYLPSNFSSVFPNLTVFQLKKVNLLRIELGALAQLTRLKVLDISQNKVLTGTLFQAGHL</sequence>
<dbReference type="SUPFAM" id="SSF52058">
    <property type="entry name" value="L domain-like"/>
    <property type="match status" value="1"/>
</dbReference>
<dbReference type="PANTHER" id="PTHR45712:SF22">
    <property type="entry name" value="INSULIN-LIKE GROWTH FACTOR-BINDING PROTEIN COMPLEX ACID LABILE SUBUNIT"/>
    <property type="match status" value="1"/>
</dbReference>
<dbReference type="PRINTS" id="PR00019">
    <property type="entry name" value="LEURICHRPT"/>
</dbReference>